<dbReference type="Pfam" id="PF09339">
    <property type="entry name" value="HTH_IclR"/>
    <property type="match status" value="1"/>
</dbReference>
<feature type="domain" description="IclR-ED" evidence="5">
    <location>
        <begin position="69"/>
        <end position="250"/>
    </location>
</feature>
<dbReference type="Proteomes" id="UP001595755">
    <property type="component" value="Unassembled WGS sequence"/>
</dbReference>
<dbReference type="PANTHER" id="PTHR30136">
    <property type="entry name" value="HELIX-TURN-HELIX TRANSCRIPTIONAL REGULATOR, ICLR FAMILY"/>
    <property type="match status" value="1"/>
</dbReference>
<reference evidence="7" key="1">
    <citation type="journal article" date="2019" name="Int. J. Syst. Evol. Microbiol.">
        <title>The Global Catalogue of Microorganisms (GCM) 10K type strain sequencing project: providing services to taxonomists for standard genome sequencing and annotation.</title>
        <authorList>
            <consortium name="The Broad Institute Genomics Platform"/>
            <consortium name="The Broad Institute Genome Sequencing Center for Infectious Disease"/>
            <person name="Wu L."/>
            <person name="Ma J."/>
        </authorList>
    </citation>
    <scope>NUCLEOTIDE SEQUENCE [LARGE SCALE GENOMIC DNA]</scope>
    <source>
        <strain evidence="7">CGMCC 4.1641</strain>
    </source>
</reference>
<keyword evidence="2" id="KW-0238">DNA-binding</keyword>
<proteinExistence type="predicted"/>
<dbReference type="Pfam" id="PF01614">
    <property type="entry name" value="IclR_C"/>
    <property type="match status" value="1"/>
</dbReference>
<evidence type="ECO:0000256" key="1">
    <source>
        <dbReference type="ARBA" id="ARBA00023015"/>
    </source>
</evidence>
<evidence type="ECO:0000256" key="2">
    <source>
        <dbReference type="ARBA" id="ARBA00023125"/>
    </source>
</evidence>
<dbReference type="SMART" id="SM00346">
    <property type="entry name" value="HTH_ICLR"/>
    <property type="match status" value="1"/>
</dbReference>
<dbReference type="InterPro" id="IPR029016">
    <property type="entry name" value="GAF-like_dom_sf"/>
</dbReference>
<dbReference type="InterPro" id="IPR036388">
    <property type="entry name" value="WH-like_DNA-bd_sf"/>
</dbReference>
<dbReference type="PANTHER" id="PTHR30136:SF7">
    <property type="entry name" value="HTH-TYPE TRANSCRIPTIONAL REGULATOR KDGR-RELATED"/>
    <property type="match status" value="1"/>
</dbReference>
<evidence type="ECO:0000313" key="6">
    <source>
        <dbReference type="EMBL" id="MFC4304319.1"/>
    </source>
</evidence>
<dbReference type="PROSITE" id="PS51078">
    <property type="entry name" value="ICLR_ED"/>
    <property type="match status" value="1"/>
</dbReference>
<dbReference type="PROSITE" id="PS51077">
    <property type="entry name" value="HTH_ICLR"/>
    <property type="match status" value="1"/>
</dbReference>
<name>A0ABV8SDB2_9BACL</name>
<dbReference type="RefSeq" id="WP_204605329.1">
    <property type="nucleotide sequence ID" value="NZ_JBHSED010000021.1"/>
</dbReference>
<protein>
    <submittedName>
        <fullName evidence="6">IclR family transcriptional regulator</fullName>
    </submittedName>
</protein>
<keyword evidence="7" id="KW-1185">Reference proteome</keyword>
<accession>A0ABV8SDB2</accession>
<dbReference type="InterPro" id="IPR005471">
    <property type="entry name" value="Tscrpt_reg_IclR_N"/>
</dbReference>
<organism evidence="6 7">
    <name type="scientific">Cohnella boryungensis</name>
    <dbReference type="NCBI Taxonomy" id="768479"/>
    <lineage>
        <taxon>Bacteria</taxon>
        <taxon>Bacillati</taxon>
        <taxon>Bacillota</taxon>
        <taxon>Bacilli</taxon>
        <taxon>Bacillales</taxon>
        <taxon>Paenibacillaceae</taxon>
        <taxon>Cohnella</taxon>
    </lineage>
</organism>
<dbReference type="InterPro" id="IPR014757">
    <property type="entry name" value="Tscrpt_reg_IclR_C"/>
</dbReference>
<keyword evidence="1" id="KW-0805">Transcription regulation</keyword>
<evidence type="ECO:0000259" key="4">
    <source>
        <dbReference type="PROSITE" id="PS51077"/>
    </source>
</evidence>
<dbReference type="SUPFAM" id="SSF46785">
    <property type="entry name" value="Winged helix' DNA-binding domain"/>
    <property type="match status" value="1"/>
</dbReference>
<dbReference type="Gene3D" id="1.10.10.10">
    <property type="entry name" value="Winged helix-like DNA-binding domain superfamily/Winged helix DNA-binding domain"/>
    <property type="match status" value="1"/>
</dbReference>
<evidence type="ECO:0000256" key="3">
    <source>
        <dbReference type="ARBA" id="ARBA00023163"/>
    </source>
</evidence>
<evidence type="ECO:0000259" key="5">
    <source>
        <dbReference type="PROSITE" id="PS51078"/>
    </source>
</evidence>
<dbReference type="InterPro" id="IPR036390">
    <property type="entry name" value="WH_DNA-bd_sf"/>
</dbReference>
<feature type="domain" description="HTH iclR-type" evidence="4">
    <location>
        <begin position="6"/>
        <end position="68"/>
    </location>
</feature>
<dbReference type="Gene3D" id="3.30.450.40">
    <property type="match status" value="1"/>
</dbReference>
<evidence type="ECO:0000313" key="7">
    <source>
        <dbReference type="Proteomes" id="UP001595755"/>
    </source>
</evidence>
<comment type="caution">
    <text evidence="6">The sequence shown here is derived from an EMBL/GenBank/DDBJ whole genome shotgun (WGS) entry which is preliminary data.</text>
</comment>
<sequence>MKDYKVPALEKGLEILETLSQSTVPMSITELCRTLERSTSELYRVVGFLEEKGYIAKDAHTGNFRLTLKLFELAHLHSPVDQLLRAASIPMRELADELKQSCHLSVLRGTDLLVLHQEESPLKYRLSVEVGGRFDALGTASGRLLAAFLSKEEQEWLFEHHAGYQASSDEEKSAIRNKLEQAKATGRSLAESESHTGVCDYAVLIGNPASGFAAALAVPWLTVPGLEVPERELLEKLRDRADGITRALGMTLAV</sequence>
<gene>
    <name evidence="6" type="ORF">ACFO1S_12845</name>
</gene>
<keyword evidence="3" id="KW-0804">Transcription</keyword>
<dbReference type="SUPFAM" id="SSF55781">
    <property type="entry name" value="GAF domain-like"/>
    <property type="match status" value="1"/>
</dbReference>
<dbReference type="EMBL" id="JBHSED010000021">
    <property type="protein sequence ID" value="MFC4304319.1"/>
    <property type="molecule type" value="Genomic_DNA"/>
</dbReference>
<dbReference type="InterPro" id="IPR050707">
    <property type="entry name" value="HTH_MetabolicPath_Reg"/>
</dbReference>